<dbReference type="GeneID" id="113203227"/>
<dbReference type="KEGG" id="foc:113203227"/>
<name>A0A9C6U1X0_FRAOC</name>
<evidence type="ECO:0000256" key="2">
    <source>
        <dbReference type="SAM" id="SignalP"/>
    </source>
</evidence>
<accession>A0A9C6U1X0</accession>
<reference evidence="4 5" key="1">
    <citation type="submission" date="2025-04" db="UniProtKB">
        <authorList>
            <consortium name="RefSeq"/>
        </authorList>
    </citation>
    <scope>IDENTIFICATION</scope>
    <source>
        <tissue evidence="4 5">Whole organism</tissue>
    </source>
</reference>
<evidence type="ECO:0000313" key="5">
    <source>
        <dbReference type="RefSeq" id="XP_052125986.1"/>
    </source>
</evidence>
<dbReference type="RefSeq" id="XP_052125986.1">
    <property type="nucleotide sequence ID" value="XM_052270026.1"/>
</dbReference>
<protein>
    <submittedName>
        <fullName evidence="4 5">Uncharacterized protein LOC113203227 isoform X1</fullName>
    </submittedName>
</protein>
<keyword evidence="3" id="KW-1185">Reference proteome</keyword>
<organism evidence="3 4">
    <name type="scientific">Frankliniella occidentalis</name>
    <name type="common">Western flower thrips</name>
    <name type="synonym">Euthrips occidentalis</name>
    <dbReference type="NCBI Taxonomy" id="133901"/>
    <lineage>
        <taxon>Eukaryota</taxon>
        <taxon>Metazoa</taxon>
        <taxon>Ecdysozoa</taxon>
        <taxon>Arthropoda</taxon>
        <taxon>Hexapoda</taxon>
        <taxon>Insecta</taxon>
        <taxon>Pterygota</taxon>
        <taxon>Neoptera</taxon>
        <taxon>Paraneoptera</taxon>
        <taxon>Thysanoptera</taxon>
        <taxon>Terebrantia</taxon>
        <taxon>Thripoidea</taxon>
        <taxon>Thripidae</taxon>
        <taxon>Frankliniella</taxon>
    </lineage>
</organism>
<feature type="signal peptide" evidence="2">
    <location>
        <begin position="1"/>
        <end position="42"/>
    </location>
</feature>
<feature type="region of interest" description="Disordered" evidence="1">
    <location>
        <begin position="1"/>
        <end position="22"/>
    </location>
</feature>
<feature type="compositionally biased region" description="Low complexity" evidence="1">
    <location>
        <begin position="9"/>
        <end position="18"/>
    </location>
</feature>
<gene>
    <name evidence="4 5 6" type="primary">LOC113203227</name>
</gene>
<keyword evidence="2" id="KW-0732">Signal</keyword>
<dbReference type="RefSeq" id="XP_052125987.1">
    <property type="nucleotide sequence ID" value="XM_052270027.1"/>
</dbReference>
<feature type="chain" id="PRO_5044697937" evidence="2">
    <location>
        <begin position="43"/>
        <end position="182"/>
    </location>
</feature>
<proteinExistence type="predicted"/>
<dbReference type="RefSeq" id="XP_052125985.1">
    <property type="nucleotide sequence ID" value="XM_052270025.1"/>
</dbReference>
<evidence type="ECO:0000313" key="4">
    <source>
        <dbReference type="RefSeq" id="XP_052125985.1"/>
    </source>
</evidence>
<dbReference type="Proteomes" id="UP000504606">
    <property type="component" value="Unplaced"/>
</dbReference>
<evidence type="ECO:0000256" key="1">
    <source>
        <dbReference type="SAM" id="MobiDB-lite"/>
    </source>
</evidence>
<evidence type="ECO:0000313" key="6">
    <source>
        <dbReference type="RefSeq" id="XP_052125987.1"/>
    </source>
</evidence>
<sequence length="182" mass="20753">MEQDRRFGSQKGHSQQSKHSTKAGPRALTFLILLPLLPLVSQSNRRAGTCHGVHHFQRDGPQQGRQRVEFSCSPFMDQINDTSIYTHLGVAGRVAGRPVQHVEHAPPEIYWLSARRSAASGKVLRSSRRILTQPWGDTPKNWSSPDPDSRTLRRLDKRDLKLVRRVPNYCLQKRSSFCHRIA</sequence>
<dbReference type="AlphaFoldDB" id="A0A9C6U1X0"/>
<evidence type="ECO:0000313" key="3">
    <source>
        <dbReference type="Proteomes" id="UP000504606"/>
    </source>
</evidence>